<organism evidence="1 2">
    <name type="scientific">Crateriforma conspicua</name>
    <dbReference type="NCBI Taxonomy" id="2527996"/>
    <lineage>
        <taxon>Bacteria</taxon>
        <taxon>Pseudomonadati</taxon>
        <taxon>Planctomycetota</taxon>
        <taxon>Planctomycetia</taxon>
        <taxon>Planctomycetales</taxon>
        <taxon>Planctomycetaceae</taxon>
        <taxon>Crateriforma</taxon>
    </lineage>
</organism>
<dbReference type="AlphaFoldDB" id="A0A5C5Y860"/>
<dbReference type="PANTHER" id="PTHR37694:SF1">
    <property type="entry name" value="SLR8022 PROTEIN"/>
    <property type="match status" value="1"/>
</dbReference>
<dbReference type="RefSeq" id="WP_146440046.1">
    <property type="nucleotide sequence ID" value="NZ_SJPL01000001.1"/>
</dbReference>
<proteinExistence type="predicted"/>
<dbReference type="Proteomes" id="UP000317238">
    <property type="component" value="Unassembled WGS sequence"/>
</dbReference>
<evidence type="ECO:0000313" key="2">
    <source>
        <dbReference type="Proteomes" id="UP000317238"/>
    </source>
</evidence>
<dbReference type="SUPFAM" id="SSF51182">
    <property type="entry name" value="RmlC-like cupins"/>
    <property type="match status" value="1"/>
</dbReference>
<dbReference type="CDD" id="cd02230">
    <property type="entry name" value="cupin_HP0902-like"/>
    <property type="match status" value="1"/>
</dbReference>
<dbReference type="InterPro" id="IPR014710">
    <property type="entry name" value="RmlC-like_jellyroll"/>
</dbReference>
<accession>A0A5C5Y860</accession>
<dbReference type="EMBL" id="SJPL01000001">
    <property type="protein sequence ID" value="TWT71857.1"/>
    <property type="molecule type" value="Genomic_DNA"/>
</dbReference>
<dbReference type="Gene3D" id="2.60.120.10">
    <property type="entry name" value="Jelly Rolls"/>
    <property type="match status" value="1"/>
</dbReference>
<dbReference type="InterPro" id="IPR011051">
    <property type="entry name" value="RmlC_Cupin_sf"/>
</dbReference>
<dbReference type="PANTHER" id="PTHR37694">
    <property type="entry name" value="SLR8022 PROTEIN"/>
    <property type="match status" value="1"/>
</dbReference>
<comment type="caution">
    <text evidence="1">The sequence shown here is derived from an EMBL/GenBank/DDBJ whole genome shotgun (WGS) entry which is preliminary data.</text>
</comment>
<protein>
    <recommendedName>
        <fullName evidence="3">Cupin domain protein</fullName>
    </recommendedName>
</protein>
<reference evidence="1 2" key="1">
    <citation type="submission" date="2019-02" db="EMBL/GenBank/DDBJ databases">
        <title>Deep-cultivation of Planctomycetes and their phenomic and genomic characterization uncovers novel biology.</title>
        <authorList>
            <person name="Wiegand S."/>
            <person name="Jogler M."/>
            <person name="Boedeker C."/>
            <person name="Pinto D."/>
            <person name="Vollmers J."/>
            <person name="Rivas-Marin E."/>
            <person name="Kohn T."/>
            <person name="Peeters S.H."/>
            <person name="Heuer A."/>
            <person name="Rast P."/>
            <person name="Oberbeckmann S."/>
            <person name="Bunk B."/>
            <person name="Jeske O."/>
            <person name="Meyerdierks A."/>
            <person name="Storesund J.E."/>
            <person name="Kallscheuer N."/>
            <person name="Luecker S."/>
            <person name="Lage O.M."/>
            <person name="Pohl T."/>
            <person name="Merkel B.J."/>
            <person name="Hornburger P."/>
            <person name="Mueller R.-W."/>
            <person name="Bruemmer F."/>
            <person name="Labrenz M."/>
            <person name="Spormann A.M."/>
            <person name="Op Den Camp H."/>
            <person name="Overmann J."/>
            <person name="Amann R."/>
            <person name="Jetten M.S.M."/>
            <person name="Mascher T."/>
            <person name="Medema M.H."/>
            <person name="Devos D.P."/>
            <person name="Kaster A.-K."/>
            <person name="Ovreas L."/>
            <person name="Rohde M."/>
            <person name="Galperin M.Y."/>
            <person name="Jogler C."/>
        </authorList>
    </citation>
    <scope>NUCLEOTIDE SEQUENCE [LARGE SCALE GENOMIC DNA]</scope>
    <source>
        <strain evidence="1 2">Pan14r</strain>
    </source>
</reference>
<keyword evidence="2" id="KW-1185">Reference proteome</keyword>
<sequence length="111" mass="12245">MSDLHTAFYDLANEIQIQDDGTISKTLCQYPHLKVVLFGFDTGQELSEHTASVPAIMHFIYGEAEVTVGNERSVASANSFYRMDANVPHSITATKPTKMLLLLLKSAKPTD</sequence>
<dbReference type="OrthoDB" id="9793184at2"/>
<gene>
    <name evidence="1" type="ORF">Pan14r_41740</name>
</gene>
<name>A0A5C5Y860_9PLAN</name>
<evidence type="ECO:0000313" key="1">
    <source>
        <dbReference type="EMBL" id="TWT71857.1"/>
    </source>
</evidence>
<evidence type="ECO:0008006" key="3">
    <source>
        <dbReference type="Google" id="ProtNLM"/>
    </source>
</evidence>